<reference evidence="3 4" key="1">
    <citation type="journal article" date="2011" name="J. Bacteriol.">
        <title>Complete genome sequence of the haloaromatic acid-degrading bacterium Achromobacter xylosoxidans A8.</title>
        <authorList>
            <person name="Strnad H."/>
            <person name="Ridl J."/>
            <person name="Paces J."/>
            <person name="Kolar M."/>
            <person name="Vlcek C."/>
            <person name="Paces V."/>
        </authorList>
    </citation>
    <scope>NUCLEOTIDE SEQUENCE [LARGE SCALE GENOMIC DNA]</scope>
    <source>
        <strain evidence="3 4">A8</strain>
    </source>
</reference>
<name>E3HEM5_ACHXA</name>
<dbReference type="PANTHER" id="PTHR30160">
    <property type="entry name" value="TETRAACYLDISACCHARIDE 4'-KINASE-RELATED"/>
    <property type="match status" value="1"/>
</dbReference>
<dbReference type="PATRIC" id="fig|762376.5.peg.3133"/>
<keyword evidence="1" id="KW-0328">Glycosyltransferase</keyword>
<dbReference type="CDD" id="cd03789">
    <property type="entry name" value="GT9_LPS_heptosyltransferase"/>
    <property type="match status" value="1"/>
</dbReference>
<dbReference type="RefSeq" id="WP_013393749.1">
    <property type="nucleotide sequence ID" value="NC_014640.1"/>
</dbReference>
<dbReference type="SUPFAM" id="SSF53756">
    <property type="entry name" value="UDP-Glycosyltransferase/glycogen phosphorylase"/>
    <property type="match status" value="1"/>
</dbReference>
<keyword evidence="2 3" id="KW-0808">Transferase</keyword>
<organism evidence="3 4">
    <name type="scientific">Achromobacter xylosoxidans (strain A8)</name>
    <dbReference type="NCBI Taxonomy" id="762376"/>
    <lineage>
        <taxon>Bacteria</taxon>
        <taxon>Pseudomonadati</taxon>
        <taxon>Pseudomonadota</taxon>
        <taxon>Betaproteobacteria</taxon>
        <taxon>Burkholderiales</taxon>
        <taxon>Alcaligenaceae</taxon>
        <taxon>Achromobacter</taxon>
    </lineage>
</organism>
<accession>E3HEM5</accession>
<dbReference type="GO" id="GO:0008713">
    <property type="term" value="F:ADP-heptose-lipopolysaccharide heptosyltransferase activity"/>
    <property type="evidence" value="ECO:0007669"/>
    <property type="project" value="TreeGrafter"/>
</dbReference>
<dbReference type="HOGENOM" id="CLU_818019_0_0_4"/>
<gene>
    <name evidence="3" type="ordered locus">AXYL_03114</name>
</gene>
<dbReference type="Pfam" id="PF01075">
    <property type="entry name" value="Glyco_transf_9"/>
    <property type="match status" value="1"/>
</dbReference>
<sequence>MSRTPSVSCSSARNCAIYISGGIGDGVLSMVFVRALAEQTGGTVSLLMTQDESAQELFRAQPYVREVVSVRSEHRLRGWERVTRLSQVLADHAYDTLFFFTFRTHVALAARLAGIPQRIGFVRMHQPHLGALLTDRIWVRRKGTPHPDFYTWLPLLYAKAGYQYEPRYPSLFCTASASSKAMQLCQTQSRMIGFGLNGSVPCKRYSGRAFAEVARILHARDNGLRFMLVGGRDVQHIAQEICALLPESMVVLDATRQASDICESQALIARCSVFVSNDSMGMHIAAAHGLPTIGLFGATPAMRYVPWLHPLQSTVDGDMAAIAPATVADAIWERLGEASEKAEAVPALHQESV</sequence>
<proteinExistence type="predicted"/>
<dbReference type="CAZy" id="GT9">
    <property type="family name" value="Glycosyltransferase Family 9"/>
</dbReference>
<dbReference type="InterPro" id="IPR051199">
    <property type="entry name" value="LPS_LOS_Heptosyltrfase"/>
</dbReference>
<dbReference type="AlphaFoldDB" id="E3HEM5"/>
<evidence type="ECO:0000313" key="3">
    <source>
        <dbReference type="EMBL" id="ADP16434.1"/>
    </source>
</evidence>
<dbReference type="STRING" id="762376.AXYL_03114"/>
<dbReference type="PANTHER" id="PTHR30160:SF7">
    <property type="entry name" value="ADP-HEPTOSE--LPS HEPTOSYLTRANSFERASE 2"/>
    <property type="match status" value="1"/>
</dbReference>
<dbReference type="eggNOG" id="COG0859">
    <property type="taxonomic scope" value="Bacteria"/>
</dbReference>
<dbReference type="GO" id="GO:0009244">
    <property type="term" value="P:lipopolysaccharide core region biosynthetic process"/>
    <property type="evidence" value="ECO:0007669"/>
    <property type="project" value="TreeGrafter"/>
</dbReference>
<dbReference type="EMBL" id="CP002287">
    <property type="protein sequence ID" value="ADP16434.1"/>
    <property type="molecule type" value="Genomic_DNA"/>
</dbReference>
<dbReference type="KEGG" id="axy:AXYL_03114"/>
<protein>
    <submittedName>
        <fullName evidence="3">Glycosyltransferase family 9 protein 2</fullName>
    </submittedName>
</protein>
<evidence type="ECO:0000256" key="2">
    <source>
        <dbReference type="ARBA" id="ARBA00022679"/>
    </source>
</evidence>
<dbReference type="InterPro" id="IPR002201">
    <property type="entry name" value="Glyco_trans_9"/>
</dbReference>
<dbReference type="Gene3D" id="3.40.50.2000">
    <property type="entry name" value="Glycogen Phosphorylase B"/>
    <property type="match status" value="2"/>
</dbReference>
<evidence type="ECO:0000313" key="4">
    <source>
        <dbReference type="Proteomes" id="UP000006876"/>
    </source>
</evidence>
<evidence type="ECO:0000256" key="1">
    <source>
        <dbReference type="ARBA" id="ARBA00022676"/>
    </source>
</evidence>
<dbReference type="Proteomes" id="UP000006876">
    <property type="component" value="Chromosome"/>
</dbReference>
<dbReference type="GO" id="GO:0005829">
    <property type="term" value="C:cytosol"/>
    <property type="evidence" value="ECO:0007669"/>
    <property type="project" value="TreeGrafter"/>
</dbReference>